<protein>
    <submittedName>
        <fullName evidence="1">Uncharacterized protein</fullName>
    </submittedName>
</protein>
<organism evidence="1 2">
    <name type="scientific">Stieleria magnilauensis</name>
    <dbReference type="NCBI Taxonomy" id="2527963"/>
    <lineage>
        <taxon>Bacteria</taxon>
        <taxon>Pseudomonadati</taxon>
        <taxon>Planctomycetota</taxon>
        <taxon>Planctomycetia</taxon>
        <taxon>Pirellulales</taxon>
        <taxon>Pirellulaceae</taxon>
        <taxon>Stieleria</taxon>
    </lineage>
</organism>
<dbReference type="Proteomes" id="UP000318081">
    <property type="component" value="Chromosome"/>
</dbReference>
<evidence type="ECO:0000313" key="2">
    <source>
        <dbReference type="Proteomes" id="UP000318081"/>
    </source>
</evidence>
<keyword evidence="2" id="KW-1185">Reference proteome</keyword>
<accession>A0ABX5XLZ7</accession>
<reference evidence="1 2" key="1">
    <citation type="submission" date="2019-02" db="EMBL/GenBank/DDBJ databases">
        <title>Deep-cultivation of Planctomycetes and their phenomic and genomic characterization uncovers novel biology.</title>
        <authorList>
            <person name="Wiegand S."/>
            <person name="Jogler M."/>
            <person name="Boedeker C."/>
            <person name="Pinto D."/>
            <person name="Vollmers J."/>
            <person name="Rivas-Marin E."/>
            <person name="Kohn T."/>
            <person name="Peeters S.H."/>
            <person name="Heuer A."/>
            <person name="Rast P."/>
            <person name="Oberbeckmann S."/>
            <person name="Bunk B."/>
            <person name="Jeske O."/>
            <person name="Meyerdierks A."/>
            <person name="Storesund J.E."/>
            <person name="Kallscheuer N."/>
            <person name="Luecker S."/>
            <person name="Lage O.M."/>
            <person name="Pohl T."/>
            <person name="Merkel B.J."/>
            <person name="Hornburger P."/>
            <person name="Mueller R.-W."/>
            <person name="Bruemmer F."/>
            <person name="Labrenz M."/>
            <person name="Spormann A.M."/>
            <person name="Op den Camp H."/>
            <person name="Overmann J."/>
            <person name="Amann R."/>
            <person name="Jetten M.S.M."/>
            <person name="Mascher T."/>
            <person name="Medema M.H."/>
            <person name="Devos D.P."/>
            <person name="Kaster A.-K."/>
            <person name="Ovreas L."/>
            <person name="Rohde M."/>
            <person name="Galperin M.Y."/>
            <person name="Jogler C."/>
        </authorList>
    </citation>
    <scope>NUCLEOTIDE SEQUENCE [LARGE SCALE GENOMIC DNA]</scope>
    <source>
        <strain evidence="1 2">TBK1r</strain>
    </source>
</reference>
<dbReference type="EMBL" id="CP036432">
    <property type="protein sequence ID" value="QDV83013.1"/>
    <property type="molecule type" value="Genomic_DNA"/>
</dbReference>
<name>A0ABX5XLZ7_9BACT</name>
<proteinExistence type="predicted"/>
<sequence length="71" mass="7753">MGQRNGPIALGLTRRTDPTDWGVCLTGWPITLTAGCTSNVRRPMRAELVIAYLSLRSPMSSTEPARILVEP</sequence>
<evidence type="ECO:0000313" key="1">
    <source>
        <dbReference type="EMBL" id="QDV83013.1"/>
    </source>
</evidence>
<gene>
    <name evidence="1" type="ORF">TBK1r_19460</name>
</gene>